<evidence type="ECO:0000259" key="2">
    <source>
        <dbReference type="Pfam" id="PF12706"/>
    </source>
</evidence>
<name>A0AAW5ABH7_9NEIS</name>
<dbReference type="InterPro" id="IPR024884">
    <property type="entry name" value="NAPE-PLD"/>
</dbReference>
<feature type="signal peptide" evidence="1">
    <location>
        <begin position="1"/>
        <end position="18"/>
    </location>
</feature>
<dbReference type="GO" id="GO:0008270">
    <property type="term" value="F:zinc ion binding"/>
    <property type="evidence" value="ECO:0007669"/>
    <property type="project" value="InterPro"/>
</dbReference>
<comment type="caution">
    <text evidence="3">The sequence shown here is derived from an EMBL/GenBank/DDBJ whole genome shotgun (WGS) entry which is preliminary data.</text>
</comment>
<dbReference type="AlphaFoldDB" id="A0AAW5ABH7"/>
<dbReference type="PANTHER" id="PTHR15032:SF4">
    <property type="entry name" value="N-ACYL-PHOSPHATIDYLETHANOLAMINE-HYDROLYZING PHOSPHOLIPASE D"/>
    <property type="match status" value="1"/>
</dbReference>
<organism evidence="3 4">
    <name type="scientific">Neisseria lisongii</name>
    <dbReference type="NCBI Taxonomy" id="2912188"/>
    <lineage>
        <taxon>Bacteria</taxon>
        <taxon>Pseudomonadati</taxon>
        <taxon>Pseudomonadota</taxon>
        <taxon>Betaproteobacteria</taxon>
        <taxon>Neisseriales</taxon>
        <taxon>Neisseriaceae</taxon>
        <taxon>Neisseria</taxon>
    </lineage>
</organism>
<feature type="domain" description="Metallo-beta-lactamase" evidence="2">
    <location>
        <begin position="128"/>
        <end position="322"/>
    </location>
</feature>
<dbReference type="RefSeq" id="WP_237092333.1">
    <property type="nucleotide sequence ID" value="NZ_JAKKDL010000002.1"/>
</dbReference>
<evidence type="ECO:0000313" key="4">
    <source>
        <dbReference type="Proteomes" id="UP001201397"/>
    </source>
</evidence>
<dbReference type="PANTHER" id="PTHR15032">
    <property type="entry name" value="N-ACYL-PHOSPHATIDYLETHANOLAMINE-HYDROLYZING PHOSPHOLIPASE D"/>
    <property type="match status" value="1"/>
</dbReference>
<dbReference type="InterPro" id="IPR001279">
    <property type="entry name" value="Metallo-B-lactamas"/>
</dbReference>
<dbReference type="Pfam" id="PF12706">
    <property type="entry name" value="Lactamase_B_2"/>
    <property type="match status" value="1"/>
</dbReference>
<gene>
    <name evidence="3" type="ORF">L4H06_01960</name>
</gene>
<feature type="chain" id="PRO_5043856975" evidence="1">
    <location>
        <begin position="19"/>
        <end position="374"/>
    </location>
</feature>
<sequence length="374" mass="41698">MSLSAKLFRLLKRLFALAAAAALALTAFVCFHPTFGGKPDAQSLAKIQASPNFNGKTFDNLEPTPLNTGNGNRRPNIIAWLYSVTNPPPGKQPAEPLPNLPLDTATLAQGGFAWLGHSTVLMNIDGKTLLTDPVFHRASPVFLGGAPFAMQHTYTAEHMPKLDAVLISHDHYDHLDYRAIQALNAKTEHFYVPLGVKAHLQRWGVADEKISELDWHETAELGGLRFTLAPSRHFSGRNLTNRNSTLWGSWIIRSPQLSVYFNGDSGFGKHFAQNRQRYGRFDIAFMENGAYNENWANIHMTPEQGVQAAQILEAKLVVPIHWGKFDLSYHTWKEPIQRFSATARTAGQAFSTPQIGEVFHLNNPPANPWWESVK</sequence>
<dbReference type="InterPro" id="IPR036866">
    <property type="entry name" value="RibonucZ/Hydroxyglut_hydro"/>
</dbReference>
<keyword evidence="1" id="KW-0732">Signal</keyword>
<dbReference type="PIRSF" id="PIRSF038896">
    <property type="entry name" value="NAPE-PLD"/>
    <property type="match status" value="1"/>
</dbReference>
<dbReference type="GO" id="GO:0070290">
    <property type="term" value="F:N-acylphosphatidylethanolamine-specific phospholipase D activity"/>
    <property type="evidence" value="ECO:0007669"/>
    <property type="project" value="InterPro"/>
</dbReference>
<dbReference type="GO" id="GO:0005737">
    <property type="term" value="C:cytoplasm"/>
    <property type="evidence" value="ECO:0007669"/>
    <property type="project" value="TreeGrafter"/>
</dbReference>
<dbReference type="Proteomes" id="UP001201397">
    <property type="component" value="Unassembled WGS sequence"/>
</dbReference>
<dbReference type="SUPFAM" id="SSF56281">
    <property type="entry name" value="Metallo-hydrolase/oxidoreductase"/>
    <property type="match status" value="1"/>
</dbReference>
<proteinExistence type="predicted"/>
<accession>A0AAW5ABH7</accession>
<reference evidence="3" key="1">
    <citation type="submission" date="2022-01" db="EMBL/GenBank/DDBJ databases">
        <title>Neisseria sp. ZJ104.</title>
        <authorList>
            <person name="Yang C."/>
        </authorList>
    </citation>
    <scope>NUCLEOTIDE SEQUENCE</scope>
    <source>
        <strain evidence="3">ZJ104</strain>
    </source>
</reference>
<protein>
    <submittedName>
        <fullName evidence="3">MBL fold metallo-hydrolase</fullName>
    </submittedName>
</protein>
<evidence type="ECO:0000313" key="3">
    <source>
        <dbReference type="EMBL" id="MCF7529006.1"/>
    </source>
</evidence>
<dbReference type="EMBL" id="JAKKDL010000002">
    <property type="protein sequence ID" value="MCF7529006.1"/>
    <property type="molecule type" value="Genomic_DNA"/>
</dbReference>
<evidence type="ECO:0000256" key="1">
    <source>
        <dbReference type="SAM" id="SignalP"/>
    </source>
</evidence>
<dbReference type="Gene3D" id="3.60.15.10">
    <property type="entry name" value="Ribonuclease Z/Hydroxyacylglutathione hydrolase-like"/>
    <property type="match status" value="1"/>
</dbReference>